<dbReference type="Gene3D" id="3.90.640.10">
    <property type="entry name" value="Actin, Chain A, domain 4"/>
    <property type="match status" value="1"/>
</dbReference>
<dbReference type="PANTHER" id="PTHR11937">
    <property type="entry name" value="ACTIN"/>
    <property type="match status" value="1"/>
</dbReference>
<dbReference type="EMBL" id="LNIX01000004">
    <property type="protein sequence ID" value="OXA56043.1"/>
    <property type="molecule type" value="Genomic_DNA"/>
</dbReference>
<dbReference type="STRING" id="158441.A0A226EEI8"/>
<evidence type="ECO:0000256" key="1">
    <source>
        <dbReference type="RuleBase" id="RU000487"/>
    </source>
</evidence>
<proteinExistence type="inferred from homology"/>
<organism evidence="2 3">
    <name type="scientific">Folsomia candida</name>
    <name type="common">Springtail</name>
    <dbReference type="NCBI Taxonomy" id="158441"/>
    <lineage>
        <taxon>Eukaryota</taxon>
        <taxon>Metazoa</taxon>
        <taxon>Ecdysozoa</taxon>
        <taxon>Arthropoda</taxon>
        <taxon>Hexapoda</taxon>
        <taxon>Collembola</taxon>
        <taxon>Entomobryomorpha</taxon>
        <taxon>Isotomoidea</taxon>
        <taxon>Isotomidae</taxon>
        <taxon>Proisotominae</taxon>
        <taxon>Folsomia</taxon>
    </lineage>
</organism>
<dbReference type="SMART" id="SM00268">
    <property type="entry name" value="ACTIN"/>
    <property type="match status" value="1"/>
</dbReference>
<reference evidence="2 3" key="1">
    <citation type="submission" date="2015-12" db="EMBL/GenBank/DDBJ databases">
        <title>The genome of Folsomia candida.</title>
        <authorList>
            <person name="Faddeeva A."/>
            <person name="Derks M.F."/>
            <person name="Anvar Y."/>
            <person name="Smit S."/>
            <person name="Van Straalen N."/>
            <person name="Roelofs D."/>
        </authorList>
    </citation>
    <scope>NUCLEOTIDE SEQUENCE [LARGE SCALE GENOMIC DNA]</scope>
    <source>
        <strain evidence="2 3">VU population</strain>
        <tissue evidence="2">Whole body</tissue>
    </source>
</reference>
<protein>
    <submittedName>
        <fullName evidence="2">Actin-related protein 10</fullName>
    </submittedName>
</protein>
<evidence type="ECO:0000313" key="2">
    <source>
        <dbReference type="EMBL" id="OXA56043.1"/>
    </source>
</evidence>
<gene>
    <name evidence="2" type="ORF">Fcan01_09801</name>
</gene>
<dbReference type="OMA" id="WERDNDN"/>
<comment type="caution">
    <text evidence="2">The sequence shown here is derived from an EMBL/GenBank/DDBJ whole genome shotgun (WGS) entry which is preliminary data.</text>
</comment>
<keyword evidence="3" id="KW-1185">Reference proteome</keyword>
<name>A0A226EEI8_FOLCA</name>
<sequence length="403" mass="45029">MPIYEGIGIINEKYPVVLEIGRYLTKAGFAGESSPRCVIPSKIKTKDAAGSRRLSDFKDSADLYQMLVEFLHHLYCKYLLVTPKDRKVVVVESLFATTIWRQTLAKVLYLHYEVLTVLWIPSPIASVSSTNQDTALIVDFGSEEVQIIPVFKGVTILCGVVCHELGADTFDKELKSILMDNCLNNSNKEELDRCLTPAKVEDIRVRCCVVTSSSRAAQIQRPEDITLTKFKPFLYELDGQNFLQFHGIAREKPSEVWFKNDDRDGISIPLMILQVLSICPVDTRKPLAANILITGGTGMLPGLRGRLLKELKTLTANSADTLMNDPVLQERFANGNYEFKMYDPPVKPNCMAWLGGTLYGATEALGLRGINKEFFLKHGLIPDWCDLQFDMVNANGSPVISRG</sequence>
<dbReference type="CDD" id="cd10207">
    <property type="entry name" value="ASKHA_NBD_Arp10"/>
    <property type="match status" value="1"/>
</dbReference>
<comment type="similarity">
    <text evidence="1">Belongs to the actin family.</text>
</comment>
<dbReference type="Gene3D" id="3.30.420.40">
    <property type="match status" value="2"/>
</dbReference>
<dbReference type="SUPFAM" id="SSF53067">
    <property type="entry name" value="Actin-like ATPase domain"/>
    <property type="match status" value="2"/>
</dbReference>
<dbReference type="AlphaFoldDB" id="A0A226EEI8"/>
<dbReference type="OrthoDB" id="337660at2759"/>
<dbReference type="InterPro" id="IPR004000">
    <property type="entry name" value="Actin"/>
</dbReference>
<accession>A0A226EEI8</accession>
<dbReference type="Pfam" id="PF00022">
    <property type="entry name" value="Actin"/>
    <property type="match status" value="1"/>
</dbReference>
<dbReference type="InterPro" id="IPR043129">
    <property type="entry name" value="ATPase_NBD"/>
</dbReference>
<dbReference type="Proteomes" id="UP000198287">
    <property type="component" value="Unassembled WGS sequence"/>
</dbReference>
<evidence type="ECO:0000313" key="3">
    <source>
        <dbReference type="Proteomes" id="UP000198287"/>
    </source>
</evidence>